<dbReference type="Pfam" id="PF00560">
    <property type="entry name" value="LRR_1"/>
    <property type="match status" value="1"/>
</dbReference>
<keyword evidence="5" id="KW-0611">Plant defense</keyword>
<dbReference type="Gene3D" id="3.40.50.300">
    <property type="entry name" value="P-loop containing nucleotide triphosphate hydrolases"/>
    <property type="match status" value="1"/>
</dbReference>
<protein>
    <recommendedName>
        <fullName evidence="13">NB-ARC domain-containing protein</fullName>
    </recommendedName>
</protein>
<sequence length="936" mass="106444">MVGGGLTIGGWFAGAVITNFVGKARSILEECHELHGDVANVLFNVEASLVHLQAVLDVAERRPIVSDKFTGWLELIKGIASDAEELLDDFETKRIQKSLQNKVSGVLAYLMKNLGLVDDDIYRLKTLLARLDKIASKAGNIFDLLKLNDSEEALTGFLPKIQPVFLGREEEKDKLMSIIFPSVAQTEHFAPSKMQEVLWGTASVRVVCIVGEAGVGKTTLAQVIYNHPNVKEAFDLKGWVFLSQKFDSNDLLKNISRSFAADQHPYDSEMGPEPLQASSCPSDHDISSIIQNNRFFLVLDSAKDNLQHTWKTLSAKLTGAAAGSIVLVTTRSEVIAEVIGRLLRMKLDEGHWRNVSESEWWDNYGDLAITNPALPSVTVTLEFLSDHLKKCLGYCSMFPSNYLFDKNKLAHMWMSDSMQQHHEFVYETREIQWFDELFNRSLIQPTVQKNKYIVNEKIKEILALITQTGCYTVEDSTRPKANLYGFSHIAINKGDFDVSMGLREHTKARSILFFDGQRTIKLNTALATILPQPSAMRVLDLSCIESKMRRPPDVIRTYSHLRYLDLSFTGITMFPDSFCGLHHLKVLGMRGCRFREMPRAMNKLVNLRYLYAEVCTLSLIQGIGQLTNLQCLQEFAVSEMEGHRITELKNLNNLGGHLCISNLEKVSCAKEVSDTELSRKMYIQKLVLKWHPESASSDSCMQVLSQLKPNGNIEDLEIQFYMGALFPEWIADNRHFTILRYIKFSGRKILVKLPPLGQLTHLKILILQGLEQIQCIGEEFYGSYDRVFPSLEVLTFCDMTNWHMWLDIKQKQIIPKIRKIVINNCRRLSDLPKSVLGSLKELELSDCKEIFRKNPKCLEYVNILRRLKVHNCLGITINFPSQLLASIKVLNLQNCEVCFQGRNECIGSLRIFLTIDCHEKWWNWGWRLVLGSPKPP</sequence>
<dbReference type="Gene3D" id="1.10.10.10">
    <property type="entry name" value="Winged helix-like DNA-binding domain superfamily/Winged helix DNA-binding domain"/>
    <property type="match status" value="1"/>
</dbReference>
<dbReference type="Gramene" id="ORUFI07G17070.1">
    <property type="protein sequence ID" value="ORUFI07G17070.1"/>
    <property type="gene ID" value="ORUFI07G17070"/>
</dbReference>
<evidence type="ECO:0000256" key="6">
    <source>
        <dbReference type="ARBA" id="ARBA00022840"/>
    </source>
</evidence>
<dbReference type="OMA" id="HWRNVSE"/>
<dbReference type="SUPFAM" id="SSF52058">
    <property type="entry name" value="L domain-like"/>
    <property type="match status" value="1"/>
</dbReference>
<keyword evidence="2" id="KW-0433">Leucine-rich repeat</keyword>
<dbReference type="GO" id="GO:0006952">
    <property type="term" value="P:defense response"/>
    <property type="evidence" value="ECO:0007669"/>
    <property type="project" value="UniProtKB-KW"/>
</dbReference>
<evidence type="ECO:0000313" key="12">
    <source>
        <dbReference type="Proteomes" id="UP000008022"/>
    </source>
</evidence>
<dbReference type="EnsemblPlants" id="ORUFI07G17070.1">
    <property type="protein sequence ID" value="ORUFI07G17070.1"/>
    <property type="gene ID" value="ORUFI07G17070"/>
</dbReference>
<evidence type="ECO:0000256" key="4">
    <source>
        <dbReference type="ARBA" id="ARBA00022741"/>
    </source>
</evidence>
<feature type="domain" description="Disease resistance N-terminal" evidence="8">
    <location>
        <begin position="16"/>
        <end position="100"/>
    </location>
</feature>
<dbReference type="PANTHER" id="PTHR36766:SF30">
    <property type="entry name" value="TIR-NBS TYPE DISEASE RESISTANCE PROTEIN-RELATED"/>
    <property type="match status" value="1"/>
</dbReference>
<evidence type="ECO:0000259" key="8">
    <source>
        <dbReference type="Pfam" id="PF18052"/>
    </source>
</evidence>
<dbReference type="GO" id="GO:0043531">
    <property type="term" value="F:ADP binding"/>
    <property type="evidence" value="ECO:0007669"/>
    <property type="project" value="InterPro"/>
</dbReference>
<evidence type="ECO:0000259" key="7">
    <source>
        <dbReference type="Pfam" id="PF00931"/>
    </source>
</evidence>
<dbReference type="SUPFAM" id="SSF52540">
    <property type="entry name" value="P-loop containing nucleoside triphosphate hydrolases"/>
    <property type="match status" value="1"/>
</dbReference>
<dbReference type="InterPro" id="IPR056789">
    <property type="entry name" value="LRR_R13L1-DRL21"/>
</dbReference>
<evidence type="ECO:0008006" key="13">
    <source>
        <dbReference type="Google" id="ProtNLM"/>
    </source>
</evidence>
<evidence type="ECO:0000259" key="10">
    <source>
        <dbReference type="Pfam" id="PF25019"/>
    </source>
</evidence>
<dbReference type="GO" id="GO:0005524">
    <property type="term" value="F:ATP binding"/>
    <property type="evidence" value="ECO:0007669"/>
    <property type="project" value="UniProtKB-KW"/>
</dbReference>
<dbReference type="InterPro" id="IPR032675">
    <property type="entry name" value="LRR_dom_sf"/>
</dbReference>
<feature type="domain" description="NB-ARC" evidence="7">
    <location>
        <begin position="193"/>
        <end position="340"/>
    </location>
</feature>
<dbReference type="STRING" id="4529.A0A0E0Q938"/>
<dbReference type="InterPro" id="IPR041118">
    <property type="entry name" value="Rx_N"/>
</dbReference>
<evidence type="ECO:0000313" key="11">
    <source>
        <dbReference type="EnsemblPlants" id="ORUFI07G17070.1"/>
    </source>
</evidence>
<dbReference type="AlphaFoldDB" id="A0A0E0Q938"/>
<dbReference type="InterPro" id="IPR036388">
    <property type="entry name" value="WH-like_DNA-bd_sf"/>
</dbReference>
<evidence type="ECO:0000256" key="3">
    <source>
        <dbReference type="ARBA" id="ARBA00022737"/>
    </source>
</evidence>
<feature type="domain" description="Disease resistance protein winged helix" evidence="9">
    <location>
        <begin position="397"/>
        <end position="453"/>
    </location>
</feature>
<dbReference type="PRINTS" id="PR00364">
    <property type="entry name" value="DISEASERSIST"/>
</dbReference>
<dbReference type="GO" id="GO:0051707">
    <property type="term" value="P:response to other organism"/>
    <property type="evidence" value="ECO:0007669"/>
    <property type="project" value="UniProtKB-ARBA"/>
</dbReference>
<keyword evidence="4" id="KW-0547">Nucleotide-binding</keyword>
<comment type="similarity">
    <text evidence="1">Belongs to the disease resistance NB-LRR family.</text>
</comment>
<dbReference type="InterPro" id="IPR027417">
    <property type="entry name" value="P-loop_NTPase"/>
</dbReference>
<keyword evidence="6" id="KW-0067">ATP-binding</keyword>
<dbReference type="Pfam" id="PF23559">
    <property type="entry name" value="WHD_DRP"/>
    <property type="match status" value="1"/>
</dbReference>
<dbReference type="HOGENOM" id="CLU_000837_8_8_1"/>
<dbReference type="InterPro" id="IPR058922">
    <property type="entry name" value="WHD_DRP"/>
</dbReference>
<dbReference type="Pfam" id="PF25019">
    <property type="entry name" value="LRR_R13L1-DRL21"/>
    <property type="match status" value="1"/>
</dbReference>
<dbReference type="Pfam" id="PF00931">
    <property type="entry name" value="NB-ARC"/>
    <property type="match status" value="1"/>
</dbReference>
<dbReference type="PANTHER" id="PTHR36766">
    <property type="entry name" value="PLANT BROAD-SPECTRUM MILDEW RESISTANCE PROTEIN RPW8"/>
    <property type="match status" value="1"/>
</dbReference>
<organism evidence="11 12">
    <name type="scientific">Oryza rufipogon</name>
    <name type="common">Brownbeard rice</name>
    <name type="synonym">Asian wild rice</name>
    <dbReference type="NCBI Taxonomy" id="4529"/>
    <lineage>
        <taxon>Eukaryota</taxon>
        <taxon>Viridiplantae</taxon>
        <taxon>Streptophyta</taxon>
        <taxon>Embryophyta</taxon>
        <taxon>Tracheophyta</taxon>
        <taxon>Spermatophyta</taxon>
        <taxon>Magnoliopsida</taxon>
        <taxon>Liliopsida</taxon>
        <taxon>Poales</taxon>
        <taxon>Poaceae</taxon>
        <taxon>BOP clade</taxon>
        <taxon>Oryzoideae</taxon>
        <taxon>Oryzeae</taxon>
        <taxon>Oryzinae</taxon>
        <taxon>Oryza</taxon>
    </lineage>
</organism>
<dbReference type="InterPro" id="IPR002182">
    <property type="entry name" value="NB-ARC"/>
</dbReference>
<name>A0A0E0Q938_ORYRU</name>
<dbReference type="eggNOG" id="KOG4658">
    <property type="taxonomic scope" value="Eukaryota"/>
</dbReference>
<dbReference type="InterPro" id="IPR001611">
    <property type="entry name" value="Leu-rich_rpt"/>
</dbReference>
<evidence type="ECO:0000256" key="2">
    <source>
        <dbReference type="ARBA" id="ARBA00022614"/>
    </source>
</evidence>
<proteinExistence type="inferred from homology"/>
<keyword evidence="3" id="KW-0677">Repeat</keyword>
<evidence type="ECO:0000256" key="1">
    <source>
        <dbReference type="ARBA" id="ARBA00008894"/>
    </source>
</evidence>
<dbReference type="Gene3D" id="3.80.10.10">
    <property type="entry name" value="Ribonuclease Inhibitor"/>
    <property type="match status" value="1"/>
</dbReference>
<dbReference type="Gene3D" id="1.20.5.4130">
    <property type="match status" value="1"/>
</dbReference>
<evidence type="ECO:0000256" key="5">
    <source>
        <dbReference type="ARBA" id="ARBA00022821"/>
    </source>
</evidence>
<accession>A0A0E0Q938</accession>
<keyword evidence="12" id="KW-1185">Reference proteome</keyword>
<reference evidence="11" key="2">
    <citation type="submission" date="2015-06" db="UniProtKB">
        <authorList>
            <consortium name="EnsemblPlants"/>
        </authorList>
    </citation>
    <scope>IDENTIFICATION</scope>
</reference>
<reference evidence="12" key="1">
    <citation type="submission" date="2013-06" db="EMBL/GenBank/DDBJ databases">
        <authorList>
            <person name="Zhao Q."/>
        </authorList>
    </citation>
    <scope>NUCLEOTIDE SEQUENCE</scope>
    <source>
        <strain evidence="12">cv. W1943</strain>
    </source>
</reference>
<evidence type="ECO:0000259" key="9">
    <source>
        <dbReference type="Pfam" id="PF23559"/>
    </source>
</evidence>
<feature type="domain" description="R13L1/DRL21-like LRR repeat region" evidence="10">
    <location>
        <begin position="645"/>
        <end position="769"/>
    </location>
</feature>
<dbReference type="Proteomes" id="UP000008022">
    <property type="component" value="Unassembled WGS sequence"/>
</dbReference>
<dbReference type="Pfam" id="PF18052">
    <property type="entry name" value="Rx_N"/>
    <property type="match status" value="1"/>
</dbReference>